<dbReference type="AlphaFoldDB" id="A0A0U3NB82"/>
<reference evidence="1 2" key="1">
    <citation type="submission" date="2015-12" db="EMBL/GenBank/DDBJ databases">
        <title>Complete genome of Roseateles depolymerans KCTC 42856.</title>
        <authorList>
            <person name="Kim K.M."/>
        </authorList>
    </citation>
    <scope>NUCLEOTIDE SEQUENCE [LARGE SCALE GENOMIC DNA]</scope>
    <source>
        <strain evidence="1 2">KCTC 42856</strain>
    </source>
</reference>
<gene>
    <name evidence="1" type="ORF">RD2015_1301</name>
</gene>
<dbReference type="EMBL" id="CP013729">
    <property type="protein sequence ID" value="ALV05792.1"/>
    <property type="molecule type" value="Genomic_DNA"/>
</dbReference>
<dbReference type="STRING" id="76731.RD2015_1301"/>
<dbReference type="Proteomes" id="UP000060699">
    <property type="component" value="Chromosome"/>
</dbReference>
<protein>
    <submittedName>
        <fullName evidence="1">Uncharacterized protein</fullName>
    </submittedName>
</protein>
<name>A0A0U3NB82_9BURK</name>
<organism evidence="1 2">
    <name type="scientific">Roseateles depolymerans</name>
    <dbReference type="NCBI Taxonomy" id="76731"/>
    <lineage>
        <taxon>Bacteria</taxon>
        <taxon>Pseudomonadati</taxon>
        <taxon>Pseudomonadota</taxon>
        <taxon>Betaproteobacteria</taxon>
        <taxon>Burkholderiales</taxon>
        <taxon>Sphaerotilaceae</taxon>
        <taxon>Roseateles</taxon>
    </lineage>
</organism>
<sequence length="202" mass="22230">MTKRRIVLTLGLSIAVILGAAALWMFGYPSHPDRLLLVKRGVALVDFSDYAPNWARSTPALALTFEGGAPFAAIQHEGRQAQFRCDVVNAAGRAQTETESGWVFFEGPAALPPNAARSNPNNMAGHDERYRYKAVLYPALKKPRQVNGPADFDLLTHDYDRIQCQLVGVRMIGAFMYSNELTITKAELLKLVESQGRGALKP</sequence>
<dbReference type="KEGG" id="rdp:RD2015_1301"/>
<dbReference type="RefSeq" id="WP_058934188.1">
    <property type="nucleotide sequence ID" value="NZ_CP013729.1"/>
</dbReference>
<keyword evidence="2" id="KW-1185">Reference proteome</keyword>
<evidence type="ECO:0000313" key="2">
    <source>
        <dbReference type="Proteomes" id="UP000060699"/>
    </source>
</evidence>
<evidence type="ECO:0000313" key="1">
    <source>
        <dbReference type="EMBL" id="ALV05792.1"/>
    </source>
</evidence>
<accession>A0A0U3NB82</accession>
<proteinExistence type="predicted"/>